<evidence type="ECO:0000313" key="12">
    <source>
        <dbReference type="Proteomes" id="UP000030854"/>
    </source>
</evidence>
<dbReference type="MEROPS" id="M67.A06"/>
<dbReference type="InterPro" id="IPR000555">
    <property type="entry name" value="JAMM/MPN+_dom"/>
</dbReference>
<evidence type="ECO:0000313" key="11">
    <source>
        <dbReference type="EMBL" id="KHJ34297.1"/>
    </source>
</evidence>
<keyword evidence="12" id="KW-1185">Reference proteome</keyword>
<dbReference type="Proteomes" id="UP000030854">
    <property type="component" value="Unassembled WGS sequence"/>
</dbReference>
<organism evidence="11 12">
    <name type="scientific">Uncinula necator</name>
    <name type="common">Grape powdery mildew</name>
    <dbReference type="NCBI Taxonomy" id="52586"/>
    <lineage>
        <taxon>Eukaryota</taxon>
        <taxon>Fungi</taxon>
        <taxon>Dikarya</taxon>
        <taxon>Ascomycota</taxon>
        <taxon>Pezizomycotina</taxon>
        <taxon>Leotiomycetes</taxon>
        <taxon>Erysiphales</taxon>
        <taxon>Erysiphaceae</taxon>
        <taxon>Erysiphe</taxon>
    </lineage>
</organism>
<evidence type="ECO:0000256" key="4">
    <source>
        <dbReference type="ARBA" id="ARBA00022723"/>
    </source>
</evidence>
<feature type="region of interest" description="Disordered" evidence="9">
    <location>
        <begin position="283"/>
        <end position="311"/>
    </location>
</feature>
<dbReference type="PANTHER" id="PTHR12947">
    <property type="entry name" value="AMSH-LIKE PROTEASE"/>
    <property type="match status" value="1"/>
</dbReference>
<evidence type="ECO:0000256" key="2">
    <source>
        <dbReference type="ARBA" id="ARBA00010981"/>
    </source>
</evidence>
<dbReference type="FunFam" id="3.40.140.10:FF:000033">
    <property type="entry name" value="AMSH-like protease sst2"/>
    <property type="match status" value="1"/>
</dbReference>
<name>A0A0B1P6K8_UNCNE</name>
<dbReference type="AlphaFoldDB" id="A0A0B1P6K8"/>
<dbReference type="Gene3D" id="3.40.140.10">
    <property type="entry name" value="Cytidine Deaminase, domain 2"/>
    <property type="match status" value="1"/>
</dbReference>
<reference evidence="11 12" key="1">
    <citation type="journal article" date="2014" name="BMC Genomics">
        <title>Adaptive genomic structural variation in the grape powdery mildew pathogen, Erysiphe necator.</title>
        <authorList>
            <person name="Jones L."/>
            <person name="Riaz S."/>
            <person name="Morales-Cruz A."/>
            <person name="Amrine K.C."/>
            <person name="McGuire B."/>
            <person name="Gubler W.D."/>
            <person name="Walker M.A."/>
            <person name="Cantu D."/>
        </authorList>
    </citation>
    <scope>NUCLEOTIDE SEQUENCE [LARGE SCALE GENOMIC DNA]</scope>
    <source>
        <strain evidence="12">c</strain>
    </source>
</reference>
<dbReference type="GO" id="GO:0140492">
    <property type="term" value="F:metal-dependent deubiquitinase activity"/>
    <property type="evidence" value="ECO:0007669"/>
    <property type="project" value="EnsemblFungi"/>
</dbReference>
<dbReference type="GO" id="GO:0043130">
    <property type="term" value="F:ubiquitin binding"/>
    <property type="evidence" value="ECO:0007669"/>
    <property type="project" value="EnsemblFungi"/>
</dbReference>
<dbReference type="GO" id="GO:0016020">
    <property type="term" value="C:membrane"/>
    <property type="evidence" value="ECO:0007669"/>
    <property type="project" value="TreeGrafter"/>
</dbReference>
<sequence>MTEPSPHTFRPMSSKELAIKAQDFDFNPLIPLKFWVRTSDTLLREALIYQQEGNDQQAYLLFMRYAALTAERFPLHPSFKDPEYKLSLNSIKKNLPSVLDSMEVLKPRINSRYNAWHQAESLAETVAQKHNRERKKIANDIILPSDPAITGNMSSMLAAADNSELAVKIAQEEIDRRNKIRKVKLQASLLQKNDFQENRSEFLSNLGPEEKDDIYEDVPQSCIEESGKLLANFDKTSFYYSDDYPLEQRQNKRLIKSNYQYPTVMKPQPLTSEFNQHRNLKIPLSFPPNPPPKYSFQHKTSDEDAPPPRPQKLLNSLGSLESNVPSYTFRPSSYLENGKPLRTIFLPVSLRTEFLKYAESNTRKNLETCGMLCGTLISNALFIRRVVIPEQESTCDTCETTNEGALFDYCDKQDLLVLGWIHTHPTQTCFMSSRDLHTHCGYQIMMPESIAIVCAPSKIPSWGVFRLTDPPGLSSILNCTHTGLFHPHHETNLYTSALRPGHVVETEGMEIKVVDLRPH</sequence>
<dbReference type="HOGENOM" id="CLU_023304_4_0_1"/>
<keyword evidence="7" id="KW-0862">Zinc</keyword>
<keyword evidence="3" id="KW-0645">Protease</keyword>
<evidence type="ECO:0000256" key="7">
    <source>
        <dbReference type="ARBA" id="ARBA00022833"/>
    </source>
</evidence>
<dbReference type="GO" id="GO:0043328">
    <property type="term" value="P:protein transport to vacuole involved in ubiquitin-dependent protein catabolic process via the multivesicular body sorting pathway"/>
    <property type="evidence" value="ECO:0007669"/>
    <property type="project" value="EnsemblFungi"/>
</dbReference>
<dbReference type="Pfam" id="PF08969">
    <property type="entry name" value="USP8_dimer"/>
    <property type="match status" value="1"/>
</dbReference>
<dbReference type="GO" id="GO:0061578">
    <property type="term" value="F:K63-linked deubiquitinase activity"/>
    <property type="evidence" value="ECO:0007669"/>
    <property type="project" value="EnsemblFungi"/>
</dbReference>
<dbReference type="InterPro" id="IPR044098">
    <property type="entry name" value="STAMBP/STALP-like_MPN"/>
</dbReference>
<evidence type="ECO:0000256" key="1">
    <source>
        <dbReference type="ARBA" id="ARBA00001947"/>
    </source>
</evidence>
<gene>
    <name evidence="11" type="ORF">EV44_g5032</name>
</gene>
<dbReference type="GO" id="GO:0070530">
    <property type="term" value="F:K63-linked polyubiquitin modification-dependent protein binding"/>
    <property type="evidence" value="ECO:0007669"/>
    <property type="project" value="EnsemblFungi"/>
</dbReference>
<dbReference type="GO" id="GO:0070536">
    <property type="term" value="P:protein K63-linked deubiquitination"/>
    <property type="evidence" value="ECO:0007669"/>
    <property type="project" value="InterPro"/>
</dbReference>
<dbReference type="OrthoDB" id="3640at2759"/>
<keyword evidence="6" id="KW-0378">Hydrolase</keyword>
<dbReference type="InterPro" id="IPR015063">
    <property type="entry name" value="USP8_dimer"/>
</dbReference>
<dbReference type="PROSITE" id="PS50249">
    <property type="entry name" value="MPN"/>
    <property type="match status" value="1"/>
</dbReference>
<dbReference type="SUPFAM" id="SSF102712">
    <property type="entry name" value="JAB1/MPN domain"/>
    <property type="match status" value="1"/>
</dbReference>
<keyword evidence="8" id="KW-0482">Metalloprotease</keyword>
<dbReference type="SUPFAM" id="SSF140856">
    <property type="entry name" value="USP8 N-terminal domain-like"/>
    <property type="match status" value="1"/>
</dbReference>
<evidence type="ECO:0000256" key="3">
    <source>
        <dbReference type="ARBA" id="ARBA00022670"/>
    </source>
</evidence>
<dbReference type="STRING" id="52586.A0A0B1P6K8"/>
<evidence type="ECO:0000256" key="5">
    <source>
        <dbReference type="ARBA" id="ARBA00022786"/>
    </source>
</evidence>
<evidence type="ECO:0000256" key="8">
    <source>
        <dbReference type="ARBA" id="ARBA00023049"/>
    </source>
</evidence>
<evidence type="ECO:0000259" key="10">
    <source>
        <dbReference type="PROSITE" id="PS50249"/>
    </source>
</evidence>
<comment type="similarity">
    <text evidence="2">Belongs to the peptidase M67C family.</text>
</comment>
<comment type="cofactor">
    <cofactor evidence="1">
        <name>Zn(2+)</name>
        <dbReference type="ChEBI" id="CHEBI:29105"/>
    </cofactor>
</comment>
<dbReference type="GO" id="GO:0008270">
    <property type="term" value="F:zinc ion binding"/>
    <property type="evidence" value="ECO:0007669"/>
    <property type="project" value="EnsemblFungi"/>
</dbReference>
<dbReference type="InterPro" id="IPR037518">
    <property type="entry name" value="MPN"/>
</dbReference>
<dbReference type="SMART" id="SM00232">
    <property type="entry name" value="JAB_MPN"/>
    <property type="match status" value="1"/>
</dbReference>
<dbReference type="EMBL" id="JNVN01000957">
    <property type="protein sequence ID" value="KHJ34297.1"/>
    <property type="molecule type" value="Genomic_DNA"/>
</dbReference>
<proteinExistence type="inferred from homology"/>
<keyword evidence="5" id="KW-0833">Ubl conjugation pathway</keyword>
<dbReference type="GO" id="GO:0120113">
    <property type="term" value="P:cytoplasm to vacuole targeting by the NVT pathway"/>
    <property type="evidence" value="ECO:0007669"/>
    <property type="project" value="EnsemblFungi"/>
</dbReference>
<dbReference type="PANTHER" id="PTHR12947:SF13">
    <property type="entry name" value="FI19924P1"/>
    <property type="match status" value="1"/>
</dbReference>
<feature type="domain" description="MPN" evidence="10">
    <location>
        <begin position="343"/>
        <end position="473"/>
    </location>
</feature>
<evidence type="ECO:0000256" key="6">
    <source>
        <dbReference type="ARBA" id="ARBA00022801"/>
    </source>
</evidence>
<accession>A0A0B1P6K8</accession>
<dbReference type="Gene3D" id="1.20.58.80">
    <property type="entry name" value="Phosphotransferase system, lactose/cellobiose-type IIA subunit"/>
    <property type="match status" value="1"/>
</dbReference>
<protein>
    <submittedName>
        <fullName evidence="11">Putative endosome-associated ubiquitin isopeptidase</fullName>
    </submittedName>
</protein>
<dbReference type="Pfam" id="PF01398">
    <property type="entry name" value="JAB"/>
    <property type="match status" value="1"/>
</dbReference>
<evidence type="ECO:0000256" key="9">
    <source>
        <dbReference type="SAM" id="MobiDB-lite"/>
    </source>
</evidence>
<keyword evidence="4" id="KW-0479">Metal-binding</keyword>
<dbReference type="OMA" id="SWGVFRL"/>
<dbReference type="GO" id="GO:0005768">
    <property type="term" value="C:endosome"/>
    <property type="evidence" value="ECO:0007669"/>
    <property type="project" value="TreeGrafter"/>
</dbReference>
<dbReference type="CDD" id="cd08066">
    <property type="entry name" value="MPN_AMSH_like"/>
    <property type="match status" value="1"/>
</dbReference>
<comment type="caution">
    <text evidence="11">The sequence shown here is derived from an EMBL/GenBank/DDBJ whole genome shotgun (WGS) entry which is preliminary data.</text>
</comment>